<protein>
    <submittedName>
        <fullName evidence="1">Uncharacterized protein</fullName>
    </submittedName>
</protein>
<dbReference type="EMBL" id="RHJS01000003">
    <property type="protein sequence ID" value="RRK25025.1"/>
    <property type="molecule type" value="Genomic_DNA"/>
</dbReference>
<proteinExistence type="predicted"/>
<dbReference type="AlphaFoldDB" id="A0A426DBH9"/>
<dbReference type="Proteomes" id="UP000274920">
    <property type="component" value="Unassembled WGS sequence"/>
</dbReference>
<evidence type="ECO:0000313" key="2">
    <source>
        <dbReference type="Proteomes" id="UP000274920"/>
    </source>
</evidence>
<accession>A0A426DBH9</accession>
<reference evidence="1" key="1">
    <citation type="submission" date="2018-10" db="EMBL/GenBank/DDBJ databases">
        <title>Schaedlerella arabinophila gen. nov. sp. nov., isolated from the mouse intestinal tract and comparative analysis with the genome of the closely related altered Schaedler flora strain ASF502.</title>
        <authorList>
            <person name="Miyake S."/>
            <person name="Soh M."/>
            <person name="Seedorf H."/>
        </authorList>
    </citation>
    <scope>NUCLEOTIDE SEQUENCE [LARGE SCALE GENOMIC DNA]</scope>
    <source>
        <strain evidence="1">DSM 106076</strain>
    </source>
</reference>
<sequence>MEYQPFEPPVPDRIHHPPHGMITESILLKSDGFPLALYLENDCGTVIQIFFGNLKIRGRKLILIIFFRDVMILSVTDSMSFWDLGTFSRYSKSQTVQRHDKDSRIFQTQGSLHGNDGR</sequence>
<gene>
    <name evidence="1" type="ORF">EBB54_30250</name>
</gene>
<comment type="caution">
    <text evidence="1">The sequence shown here is derived from an EMBL/GenBank/DDBJ whole genome shotgun (WGS) entry which is preliminary data.</text>
</comment>
<evidence type="ECO:0000313" key="1">
    <source>
        <dbReference type="EMBL" id="RRK25025.1"/>
    </source>
</evidence>
<organism evidence="1 2">
    <name type="scientific">Schaedlerella arabinosiphila</name>
    <dbReference type="NCBI Taxonomy" id="2044587"/>
    <lineage>
        <taxon>Bacteria</taxon>
        <taxon>Bacillati</taxon>
        <taxon>Bacillota</taxon>
        <taxon>Clostridia</taxon>
        <taxon>Lachnospirales</taxon>
        <taxon>Lachnospiraceae</taxon>
        <taxon>Schaedlerella</taxon>
    </lineage>
</organism>
<name>A0A426DBH9_9FIRM</name>
<keyword evidence="2" id="KW-1185">Reference proteome</keyword>